<dbReference type="Gene3D" id="2.40.100.10">
    <property type="entry name" value="Cyclophilin-like"/>
    <property type="match status" value="1"/>
</dbReference>
<dbReference type="InterPro" id="IPR010016">
    <property type="entry name" value="PxpB"/>
</dbReference>
<dbReference type="GO" id="GO:0016787">
    <property type="term" value="F:hydrolase activity"/>
    <property type="evidence" value="ECO:0007669"/>
    <property type="project" value="UniProtKB-KW"/>
</dbReference>
<dbReference type="OrthoDB" id="9778567at2"/>
<dbReference type="SUPFAM" id="SSF160467">
    <property type="entry name" value="PH0987 N-terminal domain-like"/>
    <property type="match status" value="1"/>
</dbReference>
<dbReference type="STRING" id="349064.SAMN05660429_01373"/>
<keyword evidence="3" id="KW-0067">ATP-binding</keyword>
<evidence type="ECO:0000256" key="2">
    <source>
        <dbReference type="ARBA" id="ARBA00022801"/>
    </source>
</evidence>
<reference evidence="5 6" key="1">
    <citation type="submission" date="2016-10" db="EMBL/GenBank/DDBJ databases">
        <authorList>
            <person name="de Groot N.N."/>
        </authorList>
    </citation>
    <scope>NUCLEOTIDE SEQUENCE [LARGE SCALE GENOMIC DNA]</scope>
    <source>
        <strain evidence="5 6">DSM 19706</strain>
    </source>
</reference>
<gene>
    <name evidence="5" type="ORF">SAMN05660429_01373</name>
</gene>
<evidence type="ECO:0000313" key="5">
    <source>
        <dbReference type="EMBL" id="SET24659.1"/>
    </source>
</evidence>
<dbReference type="PANTHER" id="PTHR34698:SF2">
    <property type="entry name" value="5-OXOPROLINASE SUBUNIT B"/>
    <property type="match status" value="1"/>
</dbReference>
<accession>A0A1I0CZ99</accession>
<dbReference type="Pfam" id="PF02682">
    <property type="entry name" value="CT_C_D"/>
    <property type="match status" value="1"/>
</dbReference>
<dbReference type="InterPro" id="IPR003833">
    <property type="entry name" value="CT_C_D"/>
</dbReference>
<dbReference type="SMART" id="SM00796">
    <property type="entry name" value="AHS1"/>
    <property type="match status" value="1"/>
</dbReference>
<dbReference type="SUPFAM" id="SSF50891">
    <property type="entry name" value="Cyclophilin-like"/>
    <property type="match status" value="1"/>
</dbReference>
<organism evidence="5 6">
    <name type="scientific">Thalassotalea agarivorans</name>
    <name type="common">Thalassomonas agarivorans</name>
    <dbReference type="NCBI Taxonomy" id="349064"/>
    <lineage>
        <taxon>Bacteria</taxon>
        <taxon>Pseudomonadati</taxon>
        <taxon>Pseudomonadota</taxon>
        <taxon>Gammaproteobacteria</taxon>
        <taxon>Alteromonadales</taxon>
        <taxon>Colwelliaceae</taxon>
        <taxon>Thalassotalea</taxon>
    </lineage>
</organism>
<feature type="domain" description="Carboxyltransferase" evidence="4">
    <location>
        <begin position="10"/>
        <end position="211"/>
    </location>
</feature>
<dbReference type="Proteomes" id="UP000199308">
    <property type="component" value="Unassembled WGS sequence"/>
</dbReference>
<keyword evidence="6" id="KW-1185">Reference proteome</keyword>
<dbReference type="RefSeq" id="WP_093328732.1">
    <property type="nucleotide sequence ID" value="NZ_AP027363.1"/>
</dbReference>
<name>A0A1I0CZ99_THASX</name>
<protein>
    <submittedName>
        <fullName evidence="5">Sensor histidine kinase inhibitor, KipI family</fullName>
    </submittedName>
</protein>
<dbReference type="InterPro" id="IPR029000">
    <property type="entry name" value="Cyclophilin-like_dom_sf"/>
</dbReference>
<dbReference type="AlphaFoldDB" id="A0A1I0CZ99"/>
<evidence type="ECO:0000259" key="4">
    <source>
        <dbReference type="SMART" id="SM00796"/>
    </source>
</evidence>
<dbReference type="EMBL" id="FOHK01000005">
    <property type="protein sequence ID" value="SET24659.1"/>
    <property type="molecule type" value="Genomic_DNA"/>
</dbReference>
<sequence>MWLKSAKGQLKVSIAGENSLIIYFGESLAQVDSVAIIETAHYLKQQLGNALVDLVPSYCSLMVTYDPLLTDHFAVSKCIAASFDDKQSTKSDERKIITLPVYYDAQVAPDLARIAEHAQLSIEQVIALHSQQSYAVYAIGFAPGFAFLGEVDERIAMARLATPRQRVPAGSVAIADRQTAVYPATSPGGWNIIGLCPTLLFDPDNSPHIPFEVGDTVTFNAISKQEFIAQGGTLPETII</sequence>
<keyword evidence="2" id="KW-0378">Hydrolase</keyword>
<keyword evidence="1" id="KW-0547">Nucleotide-binding</keyword>
<evidence type="ECO:0000256" key="1">
    <source>
        <dbReference type="ARBA" id="ARBA00022741"/>
    </source>
</evidence>
<evidence type="ECO:0000313" key="6">
    <source>
        <dbReference type="Proteomes" id="UP000199308"/>
    </source>
</evidence>
<evidence type="ECO:0000256" key="3">
    <source>
        <dbReference type="ARBA" id="ARBA00022840"/>
    </source>
</evidence>
<dbReference type="GO" id="GO:0005524">
    <property type="term" value="F:ATP binding"/>
    <property type="evidence" value="ECO:0007669"/>
    <property type="project" value="UniProtKB-KW"/>
</dbReference>
<dbReference type="Gene3D" id="3.30.1360.40">
    <property type="match status" value="1"/>
</dbReference>
<dbReference type="NCBIfam" id="TIGR00370">
    <property type="entry name" value="5-oxoprolinase subunit PxpB"/>
    <property type="match status" value="1"/>
</dbReference>
<dbReference type="PANTHER" id="PTHR34698">
    <property type="entry name" value="5-OXOPROLINASE SUBUNIT B"/>
    <property type="match status" value="1"/>
</dbReference>
<proteinExistence type="predicted"/>